<evidence type="ECO:0000256" key="1">
    <source>
        <dbReference type="SAM" id="MobiDB-lite"/>
    </source>
</evidence>
<evidence type="ECO:0000313" key="2">
    <source>
        <dbReference type="EMBL" id="GFN89278.1"/>
    </source>
</evidence>
<reference evidence="2 3" key="1">
    <citation type="journal article" date="2021" name="Elife">
        <title>Chloroplast acquisition without the gene transfer in kleptoplastic sea slugs, Plakobranchus ocellatus.</title>
        <authorList>
            <person name="Maeda T."/>
            <person name="Takahashi S."/>
            <person name="Yoshida T."/>
            <person name="Shimamura S."/>
            <person name="Takaki Y."/>
            <person name="Nagai Y."/>
            <person name="Toyoda A."/>
            <person name="Suzuki Y."/>
            <person name="Arimoto A."/>
            <person name="Ishii H."/>
            <person name="Satoh N."/>
            <person name="Nishiyama T."/>
            <person name="Hasebe M."/>
            <person name="Maruyama T."/>
            <person name="Minagawa J."/>
            <person name="Obokata J."/>
            <person name="Shigenobu S."/>
        </authorList>
    </citation>
    <scope>NUCLEOTIDE SEQUENCE [LARGE SCALE GENOMIC DNA]</scope>
</reference>
<accession>A0AAV3Z1T9</accession>
<feature type="region of interest" description="Disordered" evidence="1">
    <location>
        <begin position="1"/>
        <end position="23"/>
    </location>
</feature>
<organism evidence="2 3">
    <name type="scientific">Plakobranchus ocellatus</name>
    <dbReference type="NCBI Taxonomy" id="259542"/>
    <lineage>
        <taxon>Eukaryota</taxon>
        <taxon>Metazoa</taxon>
        <taxon>Spiralia</taxon>
        <taxon>Lophotrochozoa</taxon>
        <taxon>Mollusca</taxon>
        <taxon>Gastropoda</taxon>
        <taxon>Heterobranchia</taxon>
        <taxon>Euthyneura</taxon>
        <taxon>Panpulmonata</taxon>
        <taxon>Sacoglossa</taxon>
        <taxon>Placobranchoidea</taxon>
        <taxon>Plakobranchidae</taxon>
        <taxon>Plakobranchus</taxon>
    </lineage>
</organism>
<name>A0AAV3Z1T9_9GAST</name>
<proteinExistence type="predicted"/>
<comment type="caution">
    <text evidence="2">The sequence shown here is derived from an EMBL/GenBank/DDBJ whole genome shotgun (WGS) entry which is preliminary data.</text>
</comment>
<keyword evidence="3" id="KW-1185">Reference proteome</keyword>
<dbReference type="EMBL" id="BLXT01001917">
    <property type="protein sequence ID" value="GFN89278.1"/>
    <property type="molecule type" value="Genomic_DNA"/>
</dbReference>
<dbReference type="AlphaFoldDB" id="A0AAV3Z1T9"/>
<feature type="region of interest" description="Disordered" evidence="1">
    <location>
        <begin position="64"/>
        <end position="91"/>
    </location>
</feature>
<dbReference type="Proteomes" id="UP000735302">
    <property type="component" value="Unassembled WGS sequence"/>
</dbReference>
<feature type="compositionally biased region" description="Acidic residues" evidence="1">
    <location>
        <begin position="1"/>
        <end position="10"/>
    </location>
</feature>
<feature type="compositionally biased region" description="Acidic residues" evidence="1">
    <location>
        <begin position="71"/>
        <end position="82"/>
    </location>
</feature>
<feature type="non-terminal residue" evidence="2">
    <location>
        <position position="1"/>
    </location>
</feature>
<gene>
    <name evidence="2" type="ORF">PoB_001578400</name>
</gene>
<sequence>EAETESETAEDVPLAPYEETSEPEKAMEALAAMTSVETSAQDFVSIDSNVETTAEVSVSEIVQTLHSQNEPESDTDEEPQIEETEKKVTPGEARAAIATLRRFAEQQEKGDSLFNSLGVIEDKVEEISSANLKQKTLLDFFRRV</sequence>
<evidence type="ECO:0000313" key="3">
    <source>
        <dbReference type="Proteomes" id="UP000735302"/>
    </source>
</evidence>
<protein>
    <submittedName>
        <fullName evidence="2">Uncharacterized protein</fullName>
    </submittedName>
</protein>